<evidence type="ECO:0008006" key="4">
    <source>
        <dbReference type="Google" id="ProtNLM"/>
    </source>
</evidence>
<dbReference type="EMBL" id="CP045423">
    <property type="protein sequence ID" value="QFU14870.1"/>
    <property type="molecule type" value="Genomic_DNA"/>
</dbReference>
<proteinExistence type="predicted"/>
<dbReference type="PROSITE" id="PS51257">
    <property type="entry name" value="PROKAR_LIPOPROTEIN"/>
    <property type="match status" value="1"/>
</dbReference>
<evidence type="ECO:0000313" key="2">
    <source>
        <dbReference type="EMBL" id="QFU14870.1"/>
    </source>
</evidence>
<feature type="chain" id="PRO_5024789357" description="Transmembrane protein" evidence="1">
    <location>
        <begin position="25"/>
        <end position="109"/>
    </location>
</feature>
<keyword evidence="1" id="KW-0732">Signal</keyword>
<name>A0A5P9JTT2_9HYPH</name>
<dbReference type="Proteomes" id="UP000325614">
    <property type="component" value="Chromosome"/>
</dbReference>
<accession>A0A5P9JTT2</accession>
<dbReference type="AlphaFoldDB" id="A0A5P9JTT2"/>
<sequence length="109" mass="12010">MKTLLVAASAAVLAASCLSGAAEAKPGRGHAYGYYKHHKHHAYGPRGYYAAPRYTYRRSNNAAIAAGVTGAIIGGALSAATQPAYRYRAPVYEPPRRYYREEYYYDDAW</sequence>
<reference evidence="2 3" key="1">
    <citation type="submission" date="2019-10" db="EMBL/GenBank/DDBJ databases">
        <title>Isolation, Identification of Microvirga thermotolerans HR1, a novel thermophilic bacterium and Comparative Genomics of the genus Microvirga.</title>
        <authorList>
            <person name="Li J."/>
            <person name="Zhang W."/>
            <person name="Lin M."/>
            <person name="Wang J."/>
        </authorList>
    </citation>
    <scope>NUCLEOTIDE SEQUENCE [LARGE SCALE GENOMIC DNA]</scope>
    <source>
        <strain evidence="2 3">HR1</strain>
    </source>
</reference>
<evidence type="ECO:0000256" key="1">
    <source>
        <dbReference type="SAM" id="SignalP"/>
    </source>
</evidence>
<keyword evidence="3" id="KW-1185">Reference proteome</keyword>
<evidence type="ECO:0000313" key="3">
    <source>
        <dbReference type="Proteomes" id="UP000325614"/>
    </source>
</evidence>
<organism evidence="2 3">
    <name type="scientific">Microvirga thermotolerans</name>
    <dbReference type="NCBI Taxonomy" id="2651334"/>
    <lineage>
        <taxon>Bacteria</taxon>
        <taxon>Pseudomonadati</taxon>
        <taxon>Pseudomonadota</taxon>
        <taxon>Alphaproteobacteria</taxon>
        <taxon>Hyphomicrobiales</taxon>
        <taxon>Methylobacteriaceae</taxon>
        <taxon>Microvirga</taxon>
    </lineage>
</organism>
<dbReference type="KEGG" id="mico:GDR74_00815"/>
<protein>
    <recommendedName>
        <fullName evidence="4">Transmembrane protein</fullName>
    </recommendedName>
</protein>
<feature type="signal peptide" evidence="1">
    <location>
        <begin position="1"/>
        <end position="24"/>
    </location>
</feature>
<gene>
    <name evidence="2" type="ORF">GDR74_00815</name>
</gene>